<evidence type="ECO:0000256" key="8">
    <source>
        <dbReference type="ARBA" id="ARBA00023004"/>
    </source>
</evidence>
<dbReference type="Pfam" id="PF00487">
    <property type="entry name" value="FA_desaturase"/>
    <property type="match status" value="1"/>
</dbReference>
<keyword evidence="7 14" id="KW-0560">Oxidoreductase</keyword>
<reference evidence="14" key="1">
    <citation type="submission" date="2023-03" db="EMBL/GenBank/DDBJ databases">
        <title>Edaphobacter sp.</title>
        <authorList>
            <person name="Huber K.J."/>
            <person name="Papendorf J."/>
            <person name="Pilke C."/>
            <person name="Bunk B."/>
            <person name="Sproeer C."/>
            <person name="Pester M."/>
        </authorList>
    </citation>
    <scope>NUCLEOTIDE SEQUENCE</scope>
    <source>
        <strain evidence="14">DSM 110680</strain>
    </source>
</reference>
<keyword evidence="9" id="KW-0443">Lipid metabolism</keyword>
<keyword evidence="10 12" id="KW-0472">Membrane</keyword>
<feature type="transmembrane region" description="Helical" evidence="12">
    <location>
        <begin position="222"/>
        <end position="244"/>
    </location>
</feature>
<sequence>MASLVSAPSPVTTPDDATKPVATQQELASPVGRIPAKFLVRMGKAATIDYGINWTTLAIIGFFHIGALAAFFFFSWQRLAVMAILYVLAINVGIGMCYHRLLTHRGYTTPKWVEYVMSIFATMSLEGGPIFWVSTHRVHHQLSDQEGDPHTPREGGWWAHTGWILFGEALHGQVEVLKRYSPDLSRDKFYLWLSKYHWLPISVSGLLLLAGGWIWGGWVNGVAMVLWGVALRVTLGLHATWLVNSATHLWGSRRFETRDDSRNSWWVALLTGGEGWHNNHHAHPVSARHGLKWYEIDPNFWGIWLLSKIGLAKKIHVAKYDPVNPKPAGL</sequence>
<proteinExistence type="inferred from homology"/>
<dbReference type="InterPro" id="IPR005804">
    <property type="entry name" value="FA_desaturase_dom"/>
</dbReference>
<organism evidence="14">
    <name type="scientific">Telmatobacter sp. DSM 110680</name>
    <dbReference type="NCBI Taxonomy" id="3036704"/>
    <lineage>
        <taxon>Bacteria</taxon>
        <taxon>Pseudomonadati</taxon>
        <taxon>Acidobacteriota</taxon>
        <taxon>Terriglobia</taxon>
        <taxon>Terriglobales</taxon>
        <taxon>Acidobacteriaceae</taxon>
        <taxon>Telmatobacter</taxon>
    </lineage>
</organism>
<keyword evidence="3" id="KW-0444">Lipid biosynthesis</keyword>
<evidence type="ECO:0000256" key="4">
    <source>
        <dbReference type="ARBA" id="ARBA00022692"/>
    </source>
</evidence>
<dbReference type="AlphaFoldDB" id="A0AAU7DPD5"/>
<dbReference type="RefSeq" id="WP_348264153.1">
    <property type="nucleotide sequence ID" value="NZ_CP121196.1"/>
</dbReference>
<evidence type="ECO:0000256" key="1">
    <source>
        <dbReference type="ARBA" id="ARBA00004141"/>
    </source>
</evidence>
<dbReference type="EC" id="1.14.19.-" evidence="14"/>
<protein>
    <submittedName>
        <fullName evidence="14">Fatty acid desaturase</fullName>
        <ecNumber evidence="14">1.14.19.-</ecNumber>
    </submittedName>
</protein>
<evidence type="ECO:0000256" key="5">
    <source>
        <dbReference type="ARBA" id="ARBA00022832"/>
    </source>
</evidence>
<evidence type="ECO:0000256" key="11">
    <source>
        <dbReference type="ARBA" id="ARBA00023160"/>
    </source>
</evidence>
<keyword evidence="6 12" id="KW-1133">Transmembrane helix</keyword>
<evidence type="ECO:0000256" key="6">
    <source>
        <dbReference type="ARBA" id="ARBA00022989"/>
    </source>
</evidence>
<feature type="transmembrane region" description="Helical" evidence="12">
    <location>
        <begin position="196"/>
        <end position="216"/>
    </location>
</feature>
<keyword evidence="4 12" id="KW-0812">Transmembrane</keyword>
<evidence type="ECO:0000256" key="2">
    <source>
        <dbReference type="ARBA" id="ARBA00008749"/>
    </source>
</evidence>
<dbReference type="CDD" id="cd03505">
    <property type="entry name" value="Delta9-FADS-like"/>
    <property type="match status" value="1"/>
</dbReference>
<dbReference type="PRINTS" id="PR00075">
    <property type="entry name" value="FACDDSATRASE"/>
</dbReference>
<comment type="similarity">
    <text evidence="2">Belongs to the fatty acid desaturase type 2 family.</text>
</comment>
<evidence type="ECO:0000256" key="9">
    <source>
        <dbReference type="ARBA" id="ARBA00023098"/>
    </source>
</evidence>
<evidence type="ECO:0000256" key="3">
    <source>
        <dbReference type="ARBA" id="ARBA00022516"/>
    </source>
</evidence>
<gene>
    <name evidence="14" type="ORF">P8935_06365</name>
</gene>
<dbReference type="EMBL" id="CP121196">
    <property type="protein sequence ID" value="XBH18935.1"/>
    <property type="molecule type" value="Genomic_DNA"/>
</dbReference>
<evidence type="ECO:0000313" key="14">
    <source>
        <dbReference type="EMBL" id="XBH18935.1"/>
    </source>
</evidence>
<dbReference type="GO" id="GO:0016717">
    <property type="term" value="F:oxidoreductase activity, acting on paired donors, with oxidation of a pair of donors resulting in the reduction of molecular oxygen to two molecules of water"/>
    <property type="evidence" value="ECO:0007669"/>
    <property type="project" value="InterPro"/>
</dbReference>
<accession>A0AAU7DPD5</accession>
<dbReference type="InterPro" id="IPR015876">
    <property type="entry name" value="Acyl-CoA_DS"/>
</dbReference>
<evidence type="ECO:0000259" key="13">
    <source>
        <dbReference type="Pfam" id="PF00487"/>
    </source>
</evidence>
<feature type="transmembrane region" description="Helical" evidence="12">
    <location>
        <begin position="79"/>
        <end position="98"/>
    </location>
</feature>
<name>A0AAU7DPD5_9BACT</name>
<dbReference type="PANTHER" id="PTHR11351">
    <property type="entry name" value="ACYL-COA DESATURASE"/>
    <property type="match status" value="1"/>
</dbReference>
<keyword evidence="8" id="KW-0408">Iron</keyword>
<dbReference type="GO" id="GO:0016020">
    <property type="term" value="C:membrane"/>
    <property type="evidence" value="ECO:0007669"/>
    <property type="project" value="UniProtKB-SubCell"/>
</dbReference>
<dbReference type="GO" id="GO:0006633">
    <property type="term" value="P:fatty acid biosynthetic process"/>
    <property type="evidence" value="ECO:0007669"/>
    <property type="project" value="UniProtKB-KW"/>
</dbReference>
<keyword evidence="11" id="KW-0275">Fatty acid biosynthesis</keyword>
<evidence type="ECO:0000256" key="7">
    <source>
        <dbReference type="ARBA" id="ARBA00023002"/>
    </source>
</evidence>
<dbReference type="PANTHER" id="PTHR11351:SF31">
    <property type="entry name" value="DESATURASE 1, ISOFORM A-RELATED"/>
    <property type="match status" value="1"/>
</dbReference>
<evidence type="ECO:0000256" key="12">
    <source>
        <dbReference type="SAM" id="Phobius"/>
    </source>
</evidence>
<comment type="subcellular location">
    <subcellularLocation>
        <location evidence="1">Membrane</location>
        <topology evidence="1">Multi-pass membrane protein</topology>
    </subcellularLocation>
</comment>
<keyword evidence="5" id="KW-0276">Fatty acid metabolism</keyword>
<feature type="transmembrane region" description="Helical" evidence="12">
    <location>
        <begin position="51"/>
        <end position="73"/>
    </location>
</feature>
<evidence type="ECO:0000256" key="10">
    <source>
        <dbReference type="ARBA" id="ARBA00023136"/>
    </source>
</evidence>
<feature type="domain" description="Fatty acid desaturase" evidence="13">
    <location>
        <begin position="81"/>
        <end position="298"/>
    </location>
</feature>